<accession>A0AC34FIP0</accession>
<protein>
    <submittedName>
        <fullName evidence="2">Not1</fullName>
    </submittedName>
</protein>
<sequence length="1189" mass="137290">MSGLLTSKYKPHVFADYDLQQPLDRQYKNLNLNKLHENYIRSNQGDLMFAESSQKTNHEKFNVQQSFRSTNEKWIKTTLDSKASKHSFFDEHLDHSTILSTNNNPGNVNSSTLSLHIAAYENLTEDSRVEETEGGFQTKPDKKKIVTKTWKTFKQLFGTKETSGMFEIPRQQKEEVTEPEIMQFQASQQLLDPNQLSPKLPSLMAVSNTEILERSTESDGQKVELTEKKLAEEISFLCNNLTFDNLEQKVFDLRRIVAENDDTCRKWLAQYFVMKRVTLEQNHHTLYNSLLYSVYDDKLNEYVRLETLRNIKILLDSEKKLDAASWSFDERQLLKNLGQWLGMITLARNEPIFMLELDIRGLLEDALSKGEKDLFYVVPFVVKILESSAFSSLFSPACYWIRQLLYTLGQIYQQPNIKLAVKFEFEVLCQKLKVGLGCILPPYSYLPHENQHSIQPPGIFVGFVPHFAYNEIDIYKPLDLYLDIPMDLPLFHLFTGLSNLCRHCISQAITENIEELTRRASTCSIKLTSELITKDFAQCADFYQFRRSYLYMVRSLTCATGLITAKEPLTTSIIGRLRALVQQHIDYAGPPDKELVQMADETMIHILEKNIDLVVCYVSKSASERAMYEIDKLMEDQVQRRKIGMDLKLSPEIQAIVDKIPKVLRPIGGVFNNDTLSTYNLFGGNIIGFKITGLDDPVVTVPPEPGQQYYEIDQQLHYPSVNPELFRIQTETVFHEWCCYCFENGVYPFQADGTKFFNLMEKYGVLVNEGTVMRFLKISLDICNDVAYELLSKKDRSLTNMTRSSNTVDAFSQIICFFVKSGDTNERKMQMLSHALEMITSTLISDHEVKHKNFTGFPMLRVFITMIREFCNINFGLFQSSEHRNLVESFGRALNVIQPRRVPAFAYHWLEILGHRLFLTYFLSKPYATDITRAVYTHLIVELIKFLAPFFRNVCLPKAINHYYTATLRLMVLILHDFPELLCDYYYVFCDVIPPNCIQLRNLVLSAFPPNMKLPDPYKQKFETVEESREMNTVSKISSKMFTNIPEEFRSALDEYLENPSNVSCLPQLIRILKSDEDTAGNKYNAPVVNSLVNYIGIRAISKIKEHGKCISKTTVAESSYMKIFQPLIITLDNEGRYLLFNALANQLRYPNAQTHYFACTILYLFKEAANDAIREQIARLTFLSKFVI</sequence>
<organism evidence="1 2">
    <name type="scientific">Panagrolaimus sp. ES5</name>
    <dbReference type="NCBI Taxonomy" id="591445"/>
    <lineage>
        <taxon>Eukaryota</taxon>
        <taxon>Metazoa</taxon>
        <taxon>Ecdysozoa</taxon>
        <taxon>Nematoda</taxon>
        <taxon>Chromadorea</taxon>
        <taxon>Rhabditida</taxon>
        <taxon>Tylenchina</taxon>
        <taxon>Panagrolaimomorpha</taxon>
        <taxon>Panagrolaimoidea</taxon>
        <taxon>Panagrolaimidae</taxon>
        <taxon>Panagrolaimus</taxon>
    </lineage>
</organism>
<proteinExistence type="predicted"/>
<evidence type="ECO:0000313" key="1">
    <source>
        <dbReference type="Proteomes" id="UP000887579"/>
    </source>
</evidence>
<name>A0AC34FIP0_9BILA</name>
<dbReference type="Proteomes" id="UP000887579">
    <property type="component" value="Unplaced"/>
</dbReference>
<reference evidence="2" key="1">
    <citation type="submission" date="2022-11" db="UniProtKB">
        <authorList>
            <consortium name="WormBaseParasite"/>
        </authorList>
    </citation>
    <scope>IDENTIFICATION</scope>
</reference>
<evidence type="ECO:0000313" key="2">
    <source>
        <dbReference type="WBParaSite" id="ES5_v2.g16482.t1"/>
    </source>
</evidence>
<dbReference type="WBParaSite" id="ES5_v2.g16482.t1">
    <property type="protein sequence ID" value="ES5_v2.g16482.t1"/>
    <property type="gene ID" value="ES5_v2.g16482"/>
</dbReference>